<proteinExistence type="predicted"/>
<dbReference type="Proteomes" id="UP000070529">
    <property type="component" value="Unassembled WGS sequence"/>
</dbReference>
<organism evidence="1 2">
    <name type="scientific">Enterovibrio coralii</name>
    <dbReference type="NCBI Taxonomy" id="294935"/>
    <lineage>
        <taxon>Bacteria</taxon>
        <taxon>Pseudomonadati</taxon>
        <taxon>Pseudomonadota</taxon>
        <taxon>Gammaproteobacteria</taxon>
        <taxon>Vibrionales</taxon>
        <taxon>Vibrionaceae</taxon>
        <taxon>Enterovibrio</taxon>
    </lineage>
</organism>
<gene>
    <name evidence="1" type="ORF">ATN88_04480</name>
</gene>
<comment type="caution">
    <text evidence="1">The sequence shown here is derived from an EMBL/GenBank/DDBJ whole genome shotgun (WGS) entry which is preliminary data.</text>
</comment>
<keyword evidence="2" id="KW-1185">Reference proteome</keyword>
<evidence type="ECO:0000313" key="2">
    <source>
        <dbReference type="Proteomes" id="UP000070529"/>
    </source>
</evidence>
<protein>
    <submittedName>
        <fullName evidence="1">Uncharacterized protein</fullName>
    </submittedName>
</protein>
<dbReference type="AlphaFoldDB" id="A0A135ICD5"/>
<name>A0A135ICD5_9GAMM</name>
<accession>A0A135ICD5</accession>
<dbReference type="STRING" id="294935.ATN88_04480"/>
<evidence type="ECO:0000313" key="1">
    <source>
        <dbReference type="EMBL" id="KXF83004.1"/>
    </source>
</evidence>
<reference evidence="1 2" key="1">
    <citation type="submission" date="2015-11" db="EMBL/GenBank/DDBJ databases">
        <title>Genomic Taxonomy of the Vibrionaceae.</title>
        <authorList>
            <person name="Gomez-Gil B."/>
            <person name="Enciso-Ibarra J."/>
        </authorList>
    </citation>
    <scope>NUCLEOTIDE SEQUENCE [LARGE SCALE GENOMIC DNA]</scope>
    <source>
        <strain evidence="1 2">CAIM 912</strain>
    </source>
</reference>
<sequence>MSCPYKLRVCSDIDSAIMSPTQTFIKNSNLSIAGYEVGGFSQKIERKAANLGGFPLVRNQDQQRSQQH</sequence>
<dbReference type="EMBL" id="LNTY01000006">
    <property type="protein sequence ID" value="KXF83004.1"/>
    <property type="molecule type" value="Genomic_DNA"/>
</dbReference>